<dbReference type="SUPFAM" id="SSF48452">
    <property type="entry name" value="TPR-like"/>
    <property type="match status" value="1"/>
</dbReference>
<evidence type="ECO:0000256" key="7">
    <source>
        <dbReference type="PROSITE-ProRule" id="PRU00339"/>
    </source>
</evidence>
<feature type="region of interest" description="Disordered" evidence="8">
    <location>
        <begin position="1"/>
        <end position="50"/>
    </location>
</feature>
<comment type="similarity">
    <text evidence="6">Belongs to the MS5 protein family.</text>
</comment>
<gene>
    <name evidence="9" type="ORF">SHERM_27582</name>
</gene>
<keyword evidence="4" id="KW-0175">Coiled coil</keyword>
<dbReference type="InterPro" id="IPR013105">
    <property type="entry name" value="TPR_2"/>
</dbReference>
<dbReference type="SMART" id="SM00028">
    <property type="entry name" value="TPR"/>
    <property type="match status" value="2"/>
</dbReference>
<dbReference type="OrthoDB" id="1620277at2759"/>
<evidence type="ECO:0000313" key="9">
    <source>
        <dbReference type="EMBL" id="CAA0832280.1"/>
    </source>
</evidence>
<dbReference type="GO" id="GO:0005634">
    <property type="term" value="C:nucleus"/>
    <property type="evidence" value="ECO:0007669"/>
    <property type="project" value="UniProtKB-SubCell"/>
</dbReference>
<accession>A0A9N7NKN5</accession>
<keyword evidence="10" id="KW-1185">Reference proteome</keyword>
<feature type="repeat" description="TPR" evidence="7">
    <location>
        <begin position="197"/>
        <end position="230"/>
    </location>
</feature>
<comment type="subcellular location">
    <subcellularLocation>
        <location evidence="1">Nucleus</location>
    </subcellularLocation>
</comment>
<name>A0A9N7NKN5_STRHE</name>
<keyword evidence="5" id="KW-0539">Nucleus</keyword>
<evidence type="ECO:0000256" key="4">
    <source>
        <dbReference type="ARBA" id="ARBA00023054"/>
    </source>
</evidence>
<evidence type="ECO:0000256" key="3">
    <source>
        <dbReference type="ARBA" id="ARBA00022803"/>
    </source>
</evidence>
<comment type="caution">
    <text evidence="9">The sequence shown here is derived from an EMBL/GenBank/DDBJ whole genome shotgun (WGS) entry which is preliminary data.</text>
</comment>
<protein>
    <submittedName>
        <fullName evidence="9">Tetratricopeptide repeat (TPR)-like superfamily protein</fullName>
    </submittedName>
</protein>
<dbReference type="InterPro" id="IPR011990">
    <property type="entry name" value="TPR-like_helical_dom_sf"/>
</dbReference>
<dbReference type="InterPro" id="IPR044961">
    <property type="entry name" value="MS5/SDI1"/>
</dbReference>
<dbReference type="EMBL" id="CACSLK010027833">
    <property type="protein sequence ID" value="CAA0832280.1"/>
    <property type="molecule type" value="Genomic_DNA"/>
</dbReference>
<evidence type="ECO:0000256" key="5">
    <source>
        <dbReference type="ARBA" id="ARBA00023242"/>
    </source>
</evidence>
<keyword evidence="2" id="KW-0677">Repeat</keyword>
<dbReference type="PROSITE" id="PS50005">
    <property type="entry name" value="TPR"/>
    <property type="match status" value="1"/>
</dbReference>
<dbReference type="Pfam" id="PF07719">
    <property type="entry name" value="TPR_2"/>
    <property type="match status" value="1"/>
</dbReference>
<organism evidence="9 10">
    <name type="scientific">Striga hermonthica</name>
    <name type="common">Purple witchweed</name>
    <name type="synonym">Buchnera hermonthica</name>
    <dbReference type="NCBI Taxonomy" id="68872"/>
    <lineage>
        <taxon>Eukaryota</taxon>
        <taxon>Viridiplantae</taxon>
        <taxon>Streptophyta</taxon>
        <taxon>Embryophyta</taxon>
        <taxon>Tracheophyta</taxon>
        <taxon>Spermatophyta</taxon>
        <taxon>Magnoliopsida</taxon>
        <taxon>eudicotyledons</taxon>
        <taxon>Gunneridae</taxon>
        <taxon>Pentapetalae</taxon>
        <taxon>asterids</taxon>
        <taxon>lamiids</taxon>
        <taxon>Lamiales</taxon>
        <taxon>Orobanchaceae</taxon>
        <taxon>Buchnereae</taxon>
        <taxon>Striga</taxon>
    </lineage>
</organism>
<evidence type="ECO:0000313" key="10">
    <source>
        <dbReference type="Proteomes" id="UP001153555"/>
    </source>
</evidence>
<reference evidence="9" key="1">
    <citation type="submission" date="2019-12" db="EMBL/GenBank/DDBJ databases">
        <authorList>
            <person name="Scholes J."/>
        </authorList>
    </citation>
    <scope>NUCLEOTIDE SEQUENCE</scope>
</reference>
<dbReference type="PANTHER" id="PTHR36326:SF4">
    <property type="entry name" value="PROTEIN POLLENLESS 3-LIKE 1"/>
    <property type="match status" value="1"/>
</dbReference>
<dbReference type="AlphaFoldDB" id="A0A9N7NKN5"/>
<dbReference type="InterPro" id="IPR019734">
    <property type="entry name" value="TPR_rpt"/>
</dbReference>
<evidence type="ECO:0000256" key="6">
    <source>
        <dbReference type="ARBA" id="ARBA00025750"/>
    </source>
</evidence>
<evidence type="ECO:0000256" key="1">
    <source>
        <dbReference type="ARBA" id="ARBA00004123"/>
    </source>
</evidence>
<keyword evidence="3 7" id="KW-0802">TPR repeat</keyword>
<evidence type="ECO:0000256" key="2">
    <source>
        <dbReference type="ARBA" id="ARBA00022737"/>
    </source>
</evidence>
<dbReference type="PANTHER" id="PTHR36326">
    <property type="entry name" value="PROTEIN POLLENLESS 3-LIKE 2"/>
    <property type="match status" value="1"/>
</dbReference>
<sequence length="562" mass="64329">MSSINDFNHQGGEYFSQPRGFLTPPPAGRASRCFPAMPASERKPGRPPLLPKSDLFHVIHKVPSGDSPYVRAKHVQQLIDKDPSKAISLFWAAINSGDRVDSALKDMAIVMKQLDRSEEAIEAIKSFRNLCPHDSQESLDNILLELYKQSGRTEEEIEMLKIKLKRVEEGMAFGGKRTKIARSQGKKVEVTVEKEYSRLLGNLAWAYMQQKDFKSAEENYRKALSFESDKNKQCNLAICLMHLNKLSEARFLLQAIRVSSENGSNCMDESYAKSYERASQMLVEFESQQEGYANNKTKPFCGDNTKIDGFQPTVDKMNRRAFTEFPYEKRADFDWRRKNNKQQLHTGQEAFKKAYYDESPFMSRVIPKVPFTQPRLNPSETSCRKLSFGSFTGGEKGMNFHMPSNLAYSDTTENEKKDRKMSWADMVEEEEEKKFGKKWRNDENRDSNIIILETPNSRMLDQAERLSQDLKKMVDIGSGYLTQPSSKAATNQTVRRSLCFDQNLQLGTENNNNNSSPLSTKVLSFEGNDDDLMLLSPEIGSDKSIKRRNRLQVFQDITMQKD</sequence>
<dbReference type="Proteomes" id="UP001153555">
    <property type="component" value="Unassembled WGS sequence"/>
</dbReference>
<evidence type="ECO:0000256" key="8">
    <source>
        <dbReference type="SAM" id="MobiDB-lite"/>
    </source>
</evidence>
<dbReference type="Gene3D" id="1.25.40.10">
    <property type="entry name" value="Tetratricopeptide repeat domain"/>
    <property type="match status" value="1"/>
</dbReference>
<proteinExistence type="inferred from homology"/>